<name>A0A2N5S6Q6_9BASI</name>
<sequence>MFPNGAYHNLRPILDDFFTQETKNIQDAKLVEEDMPFLYKLVSSKLLHGIKSNEKPDKNHDCNNSNLISEDGKAGDSFDAPNSSTIELGKDHLHQEALNQREKREKMTAKTVCAMVAFGKNRRANLMQLWNLVVFLACGVTKTPLSPLICIDNLNFEERVQFKSVKKTSHMFHGTWGYVHTIDRHLLETANPNDFSLKSFQKAIKETANMKILPTMFLPTCEEEIHFKASSIPLEPPPINQITPKKPDIAMLKLMLASDNCAEGIGDILSNIIHQTNLTPDQFFSELQIMEGDLGTVKNLKCLRFHRKPSGHKEDALGNIFMNLGATHNLWNISQAVYLQHYGDNKNQEDLAD</sequence>
<comment type="caution">
    <text evidence="3">The sequence shown here is derived from an EMBL/GenBank/DDBJ whole genome shotgun (WGS) entry which is preliminary data.</text>
</comment>
<feature type="compositionally biased region" description="Basic and acidic residues" evidence="1">
    <location>
        <begin position="52"/>
        <end position="61"/>
    </location>
</feature>
<evidence type="ECO:0000259" key="2">
    <source>
        <dbReference type="Pfam" id="PF20231"/>
    </source>
</evidence>
<feature type="domain" description="DUF6589" evidence="2">
    <location>
        <begin position="223"/>
        <end position="348"/>
    </location>
</feature>
<evidence type="ECO:0000256" key="1">
    <source>
        <dbReference type="SAM" id="MobiDB-lite"/>
    </source>
</evidence>
<proteinExistence type="predicted"/>
<dbReference type="STRING" id="200324.A0A2N5S6Q6"/>
<dbReference type="Pfam" id="PF20231">
    <property type="entry name" value="DUF6589"/>
    <property type="match status" value="1"/>
</dbReference>
<dbReference type="AlphaFoldDB" id="A0A2N5S6Q6"/>
<feature type="region of interest" description="Disordered" evidence="1">
    <location>
        <begin position="52"/>
        <end position="81"/>
    </location>
</feature>
<gene>
    <name evidence="3" type="ORF">PCANC_24330</name>
</gene>
<dbReference type="InterPro" id="IPR046496">
    <property type="entry name" value="DUF6589"/>
</dbReference>
<dbReference type="EMBL" id="PGCJ01001135">
    <property type="protein sequence ID" value="PLW08904.1"/>
    <property type="molecule type" value="Genomic_DNA"/>
</dbReference>
<organism evidence="3 4">
    <name type="scientific">Puccinia coronata f. sp. avenae</name>
    <dbReference type="NCBI Taxonomy" id="200324"/>
    <lineage>
        <taxon>Eukaryota</taxon>
        <taxon>Fungi</taxon>
        <taxon>Dikarya</taxon>
        <taxon>Basidiomycota</taxon>
        <taxon>Pucciniomycotina</taxon>
        <taxon>Pucciniomycetes</taxon>
        <taxon>Pucciniales</taxon>
        <taxon>Pucciniaceae</taxon>
        <taxon>Puccinia</taxon>
    </lineage>
</organism>
<reference evidence="3 4" key="1">
    <citation type="submission" date="2017-11" db="EMBL/GenBank/DDBJ databases">
        <title>De novo assembly and phasing of dikaryotic genomes from two isolates of Puccinia coronata f. sp. avenae, the causal agent of oat crown rust.</title>
        <authorList>
            <person name="Miller M.E."/>
            <person name="Zhang Y."/>
            <person name="Omidvar V."/>
            <person name="Sperschneider J."/>
            <person name="Schwessinger B."/>
            <person name="Raley C."/>
            <person name="Palmer J.M."/>
            <person name="Garnica D."/>
            <person name="Upadhyaya N."/>
            <person name="Rathjen J."/>
            <person name="Taylor J.M."/>
            <person name="Park R.F."/>
            <person name="Dodds P.N."/>
            <person name="Hirsch C.D."/>
            <person name="Kianian S.F."/>
            <person name="Figueroa M."/>
        </authorList>
    </citation>
    <scope>NUCLEOTIDE SEQUENCE [LARGE SCALE GENOMIC DNA]</scope>
    <source>
        <strain evidence="3">12NC29</strain>
    </source>
</reference>
<dbReference type="Proteomes" id="UP000235388">
    <property type="component" value="Unassembled WGS sequence"/>
</dbReference>
<evidence type="ECO:0000313" key="4">
    <source>
        <dbReference type="Proteomes" id="UP000235388"/>
    </source>
</evidence>
<dbReference type="OrthoDB" id="2500735at2759"/>
<keyword evidence="4" id="KW-1185">Reference proteome</keyword>
<accession>A0A2N5S6Q6</accession>
<evidence type="ECO:0000313" key="3">
    <source>
        <dbReference type="EMBL" id="PLW08904.1"/>
    </source>
</evidence>
<protein>
    <recommendedName>
        <fullName evidence="2">DUF6589 domain-containing protein</fullName>
    </recommendedName>
</protein>